<evidence type="ECO:0000313" key="7">
    <source>
        <dbReference type="Proteomes" id="UP000233524"/>
    </source>
</evidence>
<dbReference type="EMBL" id="NLAX01000701">
    <property type="protein sequence ID" value="PKS06901.1"/>
    <property type="molecule type" value="Genomic_DNA"/>
</dbReference>
<dbReference type="PANTHER" id="PTHR46972">
    <property type="entry name" value="MONOOXYGENASE ASQM-RELATED"/>
    <property type="match status" value="1"/>
</dbReference>
<sequence length="411" mass="45240">MSSFTVAIIGAGPVGCTLARLLHQANIDVTVFEGEATFNARDQGGTLDLHTTTGLLAMKDAGIWENFQKHARYEGQALIIADRHGKDFLKRSPSGAADALEERPEIDRVKLREILIESLPEGMIKWGHRLAKVDEDKTLHFTDSTTASGFDLVVGVEGAWSKVRNLLNPDLKPVFAEVGHFSFKTSNMKEAVPEAYKFVNHGSVFAFADGLRVSMQELGDGSLSMSVAFALDSDNWIDPAWTLEDVKEKALEKLDDWAPVFKEGIKTAESFMARSLYQLPVGATWEHKKGVTLAGDAAHLMTPFAGEGVNIGMKDALVLAKEIIAAVKEGGDADVLDKHLKAYEKEMFARAKVIQKLTDDLRKDYLFSKGVPGSIMARAMSRHVKLHTPWVLHPVATAVVYGYFFFRNFGS</sequence>
<dbReference type="VEuPathDB" id="FungiDB:jhhlp_005496"/>
<accession>A0A2N3N392</accession>
<dbReference type="InterPro" id="IPR036188">
    <property type="entry name" value="FAD/NAD-bd_sf"/>
</dbReference>
<evidence type="ECO:0000256" key="2">
    <source>
        <dbReference type="ARBA" id="ARBA00022827"/>
    </source>
</evidence>
<dbReference type="InterPro" id="IPR002938">
    <property type="entry name" value="FAD-bd"/>
</dbReference>
<comment type="caution">
    <text evidence="6">The sequence shown here is derived from an EMBL/GenBank/DDBJ whole genome shotgun (WGS) entry which is preliminary data.</text>
</comment>
<organism evidence="6 7">
    <name type="scientific">Lomentospora prolificans</name>
    <dbReference type="NCBI Taxonomy" id="41688"/>
    <lineage>
        <taxon>Eukaryota</taxon>
        <taxon>Fungi</taxon>
        <taxon>Dikarya</taxon>
        <taxon>Ascomycota</taxon>
        <taxon>Pezizomycotina</taxon>
        <taxon>Sordariomycetes</taxon>
        <taxon>Hypocreomycetidae</taxon>
        <taxon>Microascales</taxon>
        <taxon>Microascaceae</taxon>
        <taxon>Lomentospora</taxon>
    </lineage>
</organism>
<dbReference type="GO" id="GO:0004497">
    <property type="term" value="F:monooxygenase activity"/>
    <property type="evidence" value="ECO:0007669"/>
    <property type="project" value="UniProtKB-KW"/>
</dbReference>
<keyword evidence="4" id="KW-0503">Monooxygenase</keyword>
<evidence type="ECO:0000256" key="1">
    <source>
        <dbReference type="ARBA" id="ARBA00022630"/>
    </source>
</evidence>
<feature type="domain" description="FAD-binding" evidence="5">
    <location>
        <begin position="5"/>
        <end position="351"/>
    </location>
</feature>
<evidence type="ECO:0000256" key="4">
    <source>
        <dbReference type="ARBA" id="ARBA00023033"/>
    </source>
</evidence>
<evidence type="ECO:0000259" key="5">
    <source>
        <dbReference type="Pfam" id="PF01494"/>
    </source>
</evidence>
<keyword evidence="3" id="KW-0560">Oxidoreductase</keyword>
<dbReference type="AlphaFoldDB" id="A0A2N3N392"/>
<dbReference type="Proteomes" id="UP000233524">
    <property type="component" value="Unassembled WGS sequence"/>
</dbReference>
<name>A0A2N3N392_9PEZI</name>
<keyword evidence="7" id="KW-1185">Reference proteome</keyword>
<dbReference type="PANTHER" id="PTHR46972:SF1">
    <property type="entry name" value="FAD DEPENDENT OXIDOREDUCTASE DOMAIN-CONTAINING PROTEIN"/>
    <property type="match status" value="1"/>
</dbReference>
<dbReference type="Pfam" id="PF01494">
    <property type="entry name" value="FAD_binding_3"/>
    <property type="match status" value="1"/>
</dbReference>
<proteinExistence type="predicted"/>
<dbReference type="OrthoDB" id="655030at2759"/>
<evidence type="ECO:0000256" key="3">
    <source>
        <dbReference type="ARBA" id="ARBA00023002"/>
    </source>
</evidence>
<dbReference type="PRINTS" id="PR00420">
    <property type="entry name" value="RNGMNOXGNASE"/>
</dbReference>
<dbReference type="SUPFAM" id="SSF51905">
    <property type="entry name" value="FAD/NAD(P)-binding domain"/>
    <property type="match status" value="1"/>
</dbReference>
<dbReference type="InParanoid" id="A0A2N3N392"/>
<gene>
    <name evidence="6" type="ORF">jhhlp_005496</name>
</gene>
<keyword evidence="2" id="KW-0274">FAD</keyword>
<dbReference type="STRING" id="41688.A0A2N3N392"/>
<protein>
    <recommendedName>
        <fullName evidence="5">FAD-binding domain-containing protein</fullName>
    </recommendedName>
</protein>
<evidence type="ECO:0000313" key="6">
    <source>
        <dbReference type="EMBL" id="PKS06901.1"/>
    </source>
</evidence>
<dbReference type="Gene3D" id="3.50.50.60">
    <property type="entry name" value="FAD/NAD(P)-binding domain"/>
    <property type="match status" value="1"/>
</dbReference>
<keyword evidence="1" id="KW-0285">Flavoprotein</keyword>
<dbReference type="GO" id="GO:0071949">
    <property type="term" value="F:FAD binding"/>
    <property type="evidence" value="ECO:0007669"/>
    <property type="project" value="InterPro"/>
</dbReference>
<reference evidence="6 7" key="1">
    <citation type="journal article" date="2017" name="G3 (Bethesda)">
        <title>First Draft Genome Sequence of the Pathogenic Fungus Lomentospora prolificans (Formerly Scedosporium prolificans).</title>
        <authorList>
            <person name="Luo R."/>
            <person name="Zimin A."/>
            <person name="Workman R."/>
            <person name="Fan Y."/>
            <person name="Pertea G."/>
            <person name="Grossman N."/>
            <person name="Wear M.P."/>
            <person name="Jia B."/>
            <person name="Miller H."/>
            <person name="Casadevall A."/>
            <person name="Timp W."/>
            <person name="Zhang S.X."/>
            <person name="Salzberg S.L."/>
        </authorList>
    </citation>
    <scope>NUCLEOTIDE SEQUENCE [LARGE SCALE GENOMIC DNA]</scope>
    <source>
        <strain evidence="6 7">JHH-5317</strain>
    </source>
</reference>